<evidence type="ECO:0000256" key="1">
    <source>
        <dbReference type="ARBA" id="ARBA00004141"/>
    </source>
</evidence>
<dbReference type="InterPro" id="IPR035952">
    <property type="entry name" value="Rhomboid-like_sf"/>
</dbReference>
<evidence type="ECO:0000256" key="5">
    <source>
        <dbReference type="SAM" id="MobiDB-lite"/>
    </source>
</evidence>
<reference evidence="7 8" key="1">
    <citation type="journal article" date="2018" name="Mol. Biol. Evol.">
        <title>Broad Genomic Sampling Reveals a Smut Pathogenic Ancestry of the Fungal Clade Ustilaginomycotina.</title>
        <authorList>
            <person name="Kijpornyongpan T."/>
            <person name="Mondo S.J."/>
            <person name="Barry K."/>
            <person name="Sandor L."/>
            <person name="Lee J."/>
            <person name="Lipzen A."/>
            <person name="Pangilinan J."/>
            <person name="LaButti K."/>
            <person name="Hainaut M."/>
            <person name="Henrissat B."/>
            <person name="Grigoriev I.V."/>
            <person name="Spatafora J.W."/>
            <person name="Aime M.C."/>
        </authorList>
    </citation>
    <scope>NUCLEOTIDE SEQUENCE [LARGE SCALE GENOMIC DNA]</scope>
    <source>
        <strain evidence="7 8">MCA 4186</strain>
    </source>
</reference>
<name>A0A316YZI3_9BASI</name>
<feature type="transmembrane region" description="Helical" evidence="6">
    <location>
        <begin position="180"/>
        <end position="207"/>
    </location>
</feature>
<dbReference type="RefSeq" id="XP_025594735.1">
    <property type="nucleotide sequence ID" value="XM_025743665.1"/>
</dbReference>
<dbReference type="STRING" id="58919.A0A316YZI3"/>
<evidence type="ECO:0000256" key="3">
    <source>
        <dbReference type="ARBA" id="ARBA00022989"/>
    </source>
</evidence>
<dbReference type="OrthoDB" id="73612at2759"/>
<evidence type="ECO:0000313" key="8">
    <source>
        <dbReference type="Proteomes" id="UP000245946"/>
    </source>
</evidence>
<feature type="compositionally biased region" description="Low complexity" evidence="5">
    <location>
        <begin position="282"/>
        <end position="297"/>
    </location>
</feature>
<keyword evidence="8" id="KW-1185">Reference proteome</keyword>
<dbReference type="Pfam" id="PF08551">
    <property type="entry name" value="DUF1751"/>
    <property type="match status" value="1"/>
</dbReference>
<keyword evidence="3 6" id="KW-1133">Transmembrane helix</keyword>
<evidence type="ECO:0000256" key="2">
    <source>
        <dbReference type="ARBA" id="ARBA00022692"/>
    </source>
</evidence>
<dbReference type="PANTHER" id="PTHR13377">
    <property type="entry name" value="PLACENTAL PROTEIN 6"/>
    <property type="match status" value="1"/>
</dbReference>
<feature type="transmembrane region" description="Helical" evidence="6">
    <location>
        <begin position="107"/>
        <end position="130"/>
    </location>
</feature>
<feature type="transmembrane region" description="Helical" evidence="6">
    <location>
        <begin position="78"/>
        <end position="95"/>
    </location>
</feature>
<keyword evidence="4 6" id="KW-0472">Membrane</keyword>
<dbReference type="GO" id="GO:0016020">
    <property type="term" value="C:membrane"/>
    <property type="evidence" value="ECO:0007669"/>
    <property type="project" value="UniProtKB-SubCell"/>
</dbReference>
<evidence type="ECO:0000256" key="4">
    <source>
        <dbReference type="ARBA" id="ARBA00023136"/>
    </source>
</evidence>
<dbReference type="SMART" id="SM01160">
    <property type="entry name" value="DUF1751"/>
    <property type="match status" value="1"/>
</dbReference>
<feature type="region of interest" description="Disordered" evidence="5">
    <location>
        <begin position="282"/>
        <end position="390"/>
    </location>
</feature>
<dbReference type="Proteomes" id="UP000245946">
    <property type="component" value="Unassembled WGS sequence"/>
</dbReference>
<dbReference type="FunFam" id="1.20.1540.10:FF:000004">
    <property type="entry name" value="Transmembrane protein 115"/>
    <property type="match status" value="1"/>
</dbReference>
<comment type="subcellular location">
    <subcellularLocation>
        <location evidence="1">Membrane</location>
        <topology evidence="1">Multi-pass membrane protein</topology>
    </subcellularLocation>
</comment>
<organism evidence="7 8">
    <name type="scientific">Tilletiopsis washingtonensis</name>
    <dbReference type="NCBI Taxonomy" id="58919"/>
    <lineage>
        <taxon>Eukaryota</taxon>
        <taxon>Fungi</taxon>
        <taxon>Dikarya</taxon>
        <taxon>Basidiomycota</taxon>
        <taxon>Ustilaginomycotina</taxon>
        <taxon>Exobasidiomycetes</taxon>
        <taxon>Entylomatales</taxon>
        <taxon>Entylomatales incertae sedis</taxon>
        <taxon>Tilletiopsis</taxon>
    </lineage>
</organism>
<dbReference type="AlphaFoldDB" id="A0A316YZI3"/>
<keyword evidence="2 6" id="KW-0812">Transmembrane</keyword>
<accession>A0A316YZI3</accession>
<dbReference type="Gene3D" id="1.20.1540.10">
    <property type="entry name" value="Rhomboid-like"/>
    <property type="match status" value="1"/>
</dbReference>
<feature type="transmembrane region" description="Helical" evidence="6">
    <location>
        <begin position="142"/>
        <end position="159"/>
    </location>
</feature>
<dbReference type="GO" id="GO:0006890">
    <property type="term" value="P:retrograde vesicle-mediated transport, Golgi to endoplasmic reticulum"/>
    <property type="evidence" value="ECO:0007669"/>
    <property type="project" value="InterPro"/>
</dbReference>
<dbReference type="GO" id="GO:0005794">
    <property type="term" value="C:Golgi apparatus"/>
    <property type="evidence" value="ECO:0007669"/>
    <property type="project" value="TreeGrafter"/>
</dbReference>
<dbReference type="GeneID" id="37271209"/>
<dbReference type="InterPro" id="IPR013861">
    <property type="entry name" value="TMEM115/Pdh1/Rbl19"/>
</dbReference>
<dbReference type="PANTHER" id="PTHR13377:SF3">
    <property type="entry name" value="TRANSMEMBRANE PROTEIN 115"/>
    <property type="match status" value="1"/>
</dbReference>
<gene>
    <name evidence="7" type="ORF">FA09DRAFT_332965</name>
</gene>
<dbReference type="SUPFAM" id="SSF144091">
    <property type="entry name" value="Rhomboid-like"/>
    <property type="match status" value="1"/>
</dbReference>
<feature type="transmembrane region" description="Helical" evidence="6">
    <location>
        <begin position="50"/>
        <end position="72"/>
    </location>
</feature>
<feature type="transmembrane region" description="Helical" evidence="6">
    <location>
        <begin position="15"/>
        <end position="38"/>
    </location>
</feature>
<feature type="compositionally biased region" description="Low complexity" evidence="5">
    <location>
        <begin position="322"/>
        <end position="340"/>
    </location>
</feature>
<dbReference type="EMBL" id="KZ819314">
    <property type="protein sequence ID" value="PWN94456.1"/>
    <property type="molecule type" value="Genomic_DNA"/>
</dbReference>
<sequence>MAVLSPAAIVLSLPIGTRVLCALLVAGSLLALLLSQFAAPPEFHGPRMPLFYALVIVPGTSFVSPWTLVTAMFVETSIWEFAISIVALPLAGRYFERLWGAAELIKFVLIVGVLSNVVAWFLAVVAYAVLRIESGMFQTQYHGMQAVQTAFLVALAQIIPEHRVQLFAGRVKIRVRDLPMAYVTVSNVMCLLGVMSPWILIQFGWLISWGYLRFFKVNDNGTRGDRSETFSLVQWFPPFMHKPVGMLSNFLYPIWVRLGVIHPYEYSALGDVELGVGRELGRSNSGASSASNGAGARAEAERRRAMALKALDSRAPSGKQDSGSSAPGGSSSAGAAEPASLPTQNVRVPDVVISQASPQGGPSRDRKDAAELEGEGDIGARTADDDDDWK</sequence>
<evidence type="ECO:0000313" key="7">
    <source>
        <dbReference type="EMBL" id="PWN94456.1"/>
    </source>
</evidence>
<evidence type="ECO:0000256" key="6">
    <source>
        <dbReference type="SAM" id="Phobius"/>
    </source>
</evidence>
<proteinExistence type="predicted"/>
<protein>
    <submittedName>
        <fullName evidence="7">DUF1751-domain-containing protein</fullName>
    </submittedName>
</protein>